<dbReference type="GO" id="GO:0008270">
    <property type="term" value="F:zinc ion binding"/>
    <property type="evidence" value="ECO:0007669"/>
    <property type="project" value="InterPro"/>
</dbReference>
<evidence type="ECO:0000256" key="1">
    <source>
        <dbReference type="SAM" id="MobiDB-lite"/>
    </source>
</evidence>
<gene>
    <name evidence="2" type="ORF">Cvel_23754</name>
</gene>
<accession>A0A0G4GX73</accession>
<dbReference type="GO" id="GO:0016832">
    <property type="term" value="F:aldehyde-lyase activity"/>
    <property type="evidence" value="ECO:0007669"/>
    <property type="project" value="InterPro"/>
</dbReference>
<dbReference type="GO" id="GO:0005975">
    <property type="term" value="P:carbohydrate metabolic process"/>
    <property type="evidence" value="ECO:0007669"/>
    <property type="project" value="InterPro"/>
</dbReference>
<feature type="compositionally biased region" description="Acidic residues" evidence="1">
    <location>
        <begin position="40"/>
        <end position="58"/>
    </location>
</feature>
<dbReference type="PROSITE" id="PS00806">
    <property type="entry name" value="ALDOLASE_CLASS_II_2"/>
    <property type="match status" value="1"/>
</dbReference>
<organism evidence="2">
    <name type="scientific">Chromera velia CCMP2878</name>
    <dbReference type="NCBI Taxonomy" id="1169474"/>
    <lineage>
        <taxon>Eukaryota</taxon>
        <taxon>Sar</taxon>
        <taxon>Alveolata</taxon>
        <taxon>Colpodellida</taxon>
        <taxon>Chromeraceae</taxon>
        <taxon>Chromera</taxon>
    </lineage>
</organism>
<dbReference type="AlphaFoldDB" id="A0A0G4GX73"/>
<dbReference type="EMBL" id="CDMZ01001644">
    <property type="protein sequence ID" value="CEM35574.1"/>
    <property type="molecule type" value="Genomic_DNA"/>
</dbReference>
<dbReference type="InterPro" id="IPR000771">
    <property type="entry name" value="FBA_II"/>
</dbReference>
<feature type="region of interest" description="Disordered" evidence="1">
    <location>
        <begin position="1"/>
        <end position="84"/>
    </location>
</feature>
<protein>
    <submittedName>
        <fullName evidence="2">Uncharacterized protein</fullName>
    </submittedName>
</protein>
<proteinExistence type="predicted"/>
<reference evidence="2" key="1">
    <citation type="submission" date="2014-11" db="EMBL/GenBank/DDBJ databases">
        <authorList>
            <person name="Otto D Thomas"/>
            <person name="Naeem Raeece"/>
        </authorList>
    </citation>
    <scope>NUCLEOTIDE SEQUENCE</scope>
</reference>
<name>A0A0G4GX73_9ALVE</name>
<evidence type="ECO:0000313" key="2">
    <source>
        <dbReference type="EMBL" id="CEM35574.1"/>
    </source>
</evidence>
<sequence length="102" mass="11128">MGSIPEAPQRVLEEIPDGRPTPIHMETEEGDGENPRGETETGEVEVEVGETGGEEEGAEAERRGEGEGGVDEEDSMDKKKCSSPLWCPLLKKRVQNPANLPW</sequence>
<dbReference type="VEuPathDB" id="CryptoDB:Cvel_23754"/>